<keyword evidence="3" id="KW-1185">Reference proteome</keyword>
<reference evidence="2" key="1">
    <citation type="submission" date="2020-03" db="EMBL/GenBank/DDBJ databases">
        <authorList>
            <person name="Weist P."/>
        </authorList>
    </citation>
    <scope>NUCLEOTIDE SEQUENCE</scope>
</reference>
<comment type="caution">
    <text evidence="2">The sequence shown here is derived from an EMBL/GenBank/DDBJ whole genome shotgun (WGS) entry which is preliminary data.</text>
</comment>
<gene>
    <name evidence="2" type="ORF">PLEPLA_LOCUS33513</name>
</gene>
<name>A0A9N7VAI9_PLEPL</name>
<evidence type="ECO:0000313" key="2">
    <source>
        <dbReference type="EMBL" id="CAB1445776.1"/>
    </source>
</evidence>
<proteinExistence type="predicted"/>
<protein>
    <recommendedName>
        <fullName evidence="1">Fibronectin type-III domain-containing protein</fullName>
    </recommendedName>
</protein>
<dbReference type="CDD" id="cd00063">
    <property type="entry name" value="FN3"/>
    <property type="match status" value="1"/>
</dbReference>
<dbReference type="Proteomes" id="UP001153269">
    <property type="component" value="Unassembled WGS sequence"/>
</dbReference>
<evidence type="ECO:0000313" key="3">
    <source>
        <dbReference type="Proteomes" id="UP001153269"/>
    </source>
</evidence>
<accession>A0A9N7VAI9</accession>
<organism evidence="2 3">
    <name type="scientific">Pleuronectes platessa</name>
    <name type="common">European plaice</name>
    <dbReference type="NCBI Taxonomy" id="8262"/>
    <lineage>
        <taxon>Eukaryota</taxon>
        <taxon>Metazoa</taxon>
        <taxon>Chordata</taxon>
        <taxon>Craniata</taxon>
        <taxon>Vertebrata</taxon>
        <taxon>Euteleostomi</taxon>
        <taxon>Actinopterygii</taxon>
        <taxon>Neopterygii</taxon>
        <taxon>Teleostei</taxon>
        <taxon>Neoteleostei</taxon>
        <taxon>Acanthomorphata</taxon>
        <taxon>Carangaria</taxon>
        <taxon>Pleuronectiformes</taxon>
        <taxon>Pleuronectoidei</taxon>
        <taxon>Pleuronectidae</taxon>
        <taxon>Pleuronectes</taxon>
    </lineage>
</organism>
<dbReference type="SUPFAM" id="SSF49265">
    <property type="entry name" value="Fibronectin type III"/>
    <property type="match status" value="1"/>
</dbReference>
<dbReference type="InterPro" id="IPR013783">
    <property type="entry name" value="Ig-like_fold"/>
</dbReference>
<sequence>MFARRFQSDFLESRCSSCHPHLFILGLILAYFLSSHVQAFNGQRMCRSKNETSKYQHCRLHPDGVHDLDCFGRFKNRGMIECVWKPGNHTSEKIYTLLLIQKKKKEFCNITESSIIIKVFEGLNMTVTVFENGESEKCTKAVFSGSWSSLLRCDPPYEVSFRRRLGNLHVNVSWQQTVVKHFSVRYKVLGSLLWTEPPVQSHNKKGCTVENLNSSVFYTVQIQCVTTERCSQCPWSETYTVPSELTAQPAIVHLEDSDITERTGSRLLSLHWKFPATESYDGYYVTIAKASGEDPCERMNTTRPEIRLILSFSSYRLNISAWNNASISPAVSHTIPQREDGLEEGKLNVTVHSDTSLTVYWKDDLIKTYVCFSAEWMRKRHQRASMSFYQKAYNWRTLSSLQEPLEPYKRYSLMLHTRPNKDTCNIKYINRSESTYGTTQFYSIQGFHDKRV</sequence>
<dbReference type="Gene3D" id="2.60.40.10">
    <property type="entry name" value="Immunoglobulins"/>
    <property type="match status" value="1"/>
</dbReference>
<dbReference type="AlphaFoldDB" id="A0A9N7VAI9"/>
<dbReference type="EMBL" id="CADEAL010003779">
    <property type="protein sequence ID" value="CAB1445776.1"/>
    <property type="molecule type" value="Genomic_DNA"/>
</dbReference>
<dbReference type="InterPro" id="IPR036116">
    <property type="entry name" value="FN3_sf"/>
</dbReference>
<dbReference type="InterPro" id="IPR003961">
    <property type="entry name" value="FN3_dom"/>
</dbReference>
<evidence type="ECO:0000259" key="1">
    <source>
        <dbReference type="PROSITE" id="PS50853"/>
    </source>
</evidence>
<dbReference type="PROSITE" id="PS50853">
    <property type="entry name" value="FN3"/>
    <property type="match status" value="1"/>
</dbReference>
<feature type="domain" description="Fibronectin type-III" evidence="1">
    <location>
        <begin position="155"/>
        <end position="249"/>
    </location>
</feature>